<dbReference type="FunFam" id="3.40.50.2300:FF:000574">
    <property type="entry name" value="Response regulator PleD"/>
    <property type="match status" value="1"/>
</dbReference>
<evidence type="ECO:0000256" key="3">
    <source>
        <dbReference type="PROSITE-ProRule" id="PRU00169"/>
    </source>
</evidence>
<feature type="domain" description="GGDEF" evidence="6">
    <location>
        <begin position="316"/>
        <end position="448"/>
    </location>
</feature>
<comment type="catalytic activity">
    <reaction evidence="2">
        <text>2 GTP = 3',3'-c-di-GMP + 2 diphosphate</text>
        <dbReference type="Rhea" id="RHEA:24898"/>
        <dbReference type="ChEBI" id="CHEBI:33019"/>
        <dbReference type="ChEBI" id="CHEBI:37565"/>
        <dbReference type="ChEBI" id="CHEBI:58805"/>
        <dbReference type="EC" id="2.7.7.65"/>
    </reaction>
</comment>
<dbReference type="InterPro" id="IPR043128">
    <property type="entry name" value="Rev_trsase/Diguanyl_cyclase"/>
</dbReference>
<organism evidence="7 8">
    <name type="scientific">Falsiroseomonas stagni DSM 19981</name>
    <dbReference type="NCBI Taxonomy" id="1123062"/>
    <lineage>
        <taxon>Bacteria</taxon>
        <taxon>Pseudomonadati</taxon>
        <taxon>Pseudomonadota</taxon>
        <taxon>Alphaproteobacteria</taxon>
        <taxon>Acetobacterales</taxon>
        <taxon>Roseomonadaceae</taxon>
        <taxon>Falsiroseomonas</taxon>
    </lineage>
</organism>
<dbReference type="PANTHER" id="PTHR45138">
    <property type="entry name" value="REGULATORY COMPONENTS OF SENSORY TRANSDUCTION SYSTEM"/>
    <property type="match status" value="1"/>
</dbReference>
<reference evidence="7 8" key="1">
    <citation type="submission" date="2016-10" db="EMBL/GenBank/DDBJ databases">
        <authorList>
            <person name="de Groot N.N."/>
        </authorList>
    </citation>
    <scope>NUCLEOTIDE SEQUENCE [LARGE SCALE GENOMIC DNA]</scope>
    <source>
        <strain evidence="7 8">DSM 19981</strain>
    </source>
</reference>
<dbReference type="InterPro" id="IPR001789">
    <property type="entry name" value="Sig_transdc_resp-reg_receiver"/>
</dbReference>
<protein>
    <recommendedName>
        <fullName evidence="1">diguanylate cyclase</fullName>
        <ecNumber evidence="1">2.7.7.65</ecNumber>
    </recommendedName>
</protein>
<dbReference type="PANTHER" id="PTHR45138:SF9">
    <property type="entry name" value="DIGUANYLATE CYCLASE DGCM-RELATED"/>
    <property type="match status" value="1"/>
</dbReference>
<evidence type="ECO:0000313" key="8">
    <source>
        <dbReference type="Proteomes" id="UP000199473"/>
    </source>
</evidence>
<dbReference type="GO" id="GO:0000160">
    <property type="term" value="P:phosphorelay signal transduction system"/>
    <property type="evidence" value="ECO:0007669"/>
    <property type="project" value="InterPro"/>
</dbReference>
<evidence type="ECO:0000259" key="5">
    <source>
        <dbReference type="PROSITE" id="PS50110"/>
    </source>
</evidence>
<dbReference type="SUPFAM" id="SSF52172">
    <property type="entry name" value="CheY-like"/>
    <property type="match status" value="2"/>
</dbReference>
<dbReference type="EMBL" id="FOSQ01000002">
    <property type="protein sequence ID" value="SFK38939.1"/>
    <property type="molecule type" value="Genomic_DNA"/>
</dbReference>
<evidence type="ECO:0000256" key="2">
    <source>
        <dbReference type="ARBA" id="ARBA00034247"/>
    </source>
</evidence>
<dbReference type="Pfam" id="PF00072">
    <property type="entry name" value="Response_reg"/>
    <property type="match status" value="2"/>
</dbReference>
<feature type="domain" description="Response regulatory" evidence="5">
    <location>
        <begin position="4"/>
        <end position="120"/>
    </location>
</feature>
<dbReference type="CDD" id="cd17538">
    <property type="entry name" value="REC_D1_PleD-like"/>
    <property type="match status" value="1"/>
</dbReference>
<dbReference type="STRING" id="1123062.SAMN02745775_102146"/>
<dbReference type="FunFam" id="3.30.70.270:FF:000001">
    <property type="entry name" value="Diguanylate cyclase domain protein"/>
    <property type="match status" value="1"/>
</dbReference>
<dbReference type="SMART" id="SM00448">
    <property type="entry name" value="REC"/>
    <property type="match status" value="2"/>
</dbReference>
<dbReference type="Pfam" id="PF00990">
    <property type="entry name" value="GGDEF"/>
    <property type="match status" value="1"/>
</dbReference>
<dbReference type="Gene3D" id="6.10.250.690">
    <property type="match status" value="1"/>
</dbReference>
<dbReference type="InterPro" id="IPR000160">
    <property type="entry name" value="GGDEF_dom"/>
</dbReference>
<dbReference type="GO" id="GO:0052621">
    <property type="term" value="F:diguanylate cyclase activity"/>
    <property type="evidence" value="ECO:0007669"/>
    <property type="project" value="UniProtKB-EC"/>
</dbReference>
<evidence type="ECO:0000259" key="6">
    <source>
        <dbReference type="PROSITE" id="PS50887"/>
    </source>
</evidence>
<dbReference type="SMART" id="SM00267">
    <property type="entry name" value="GGDEF"/>
    <property type="match status" value="1"/>
</dbReference>
<evidence type="ECO:0000256" key="4">
    <source>
        <dbReference type="SAM" id="MobiDB-lite"/>
    </source>
</evidence>
<keyword evidence="8" id="KW-1185">Reference proteome</keyword>
<dbReference type="OrthoDB" id="9812260at2"/>
<dbReference type="InterPro" id="IPR011006">
    <property type="entry name" value="CheY-like_superfamily"/>
</dbReference>
<dbReference type="InterPro" id="IPR029787">
    <property type="entry name" value="Nucleotide_cyclase"/>
</dbReference>
<dbReference type="GO" id="GO:0043709">
    <property type="term" value="P:cell adhesion involved in single-species biofilm formation"/>
    <property type="evidence" value="ECO:0007669"/>
    <property type="project" value="TreeGrafter"/>
</dbReference>
<dbReference type="GO" id="GO:1902201">
    <property type="term" value="P:negative regulation of bacterial-type flagellum-dependent cell motility"/>
    <property type="evidence" value="ECO:0007669"/>
    <property type="project" value="TreeGrafter"/>
</dbReference>
<dbReference type="SUPFAM" id="SSF55073">
    <property type="entry name" value="Nucleotide cyclase"/>
    <property type="match status" value="1"/>
</dbReference>
<dbReference type="NCBIfam" id="TIGR00254">
    <property type="entry name" value="GGDEF"/>
    <property type="match status" value="1"/>
</dbReference>
<name>A0A1I3Z5X7_9PROT</name>
<dbReference type="RefSeq" id="WP_092958004.1">
    <property type="nucleotide sequence ID" value="NZ_FOSQ01000002.1"/>
</dbReference>
<feature type="domain" description="Response regulatory" evidence="5">
    <location>
        <begin position="155"/>
        <end position="271"/>
    </location>
</feature>
<dbReference type="Proteomes" id="UP000199473">
    <property type="component" value="Unassembled WGS sequence"/>
</dbReference>
<comment type="caution">
    <text evidence="3">Lacks conserved residue(s) required for the propagation of feature annotation.</text>
</comment>
<sequence>MTARILVVDDIAANLRLLEAKLLNEYYEVQLASSGPEALATVQRWMPDVVLLDVMMPGMDGYEVCRRLKAQPGTAHIPVVMITALTDPVERVRGLEAGADDFLSKPVDDATLFARLRALLRMKQVLDAWRLRAETARDLGFEPPPGPSPNVAGARALIVNEDFDEADALTRVLAADGIDVAHCTDSAESWDILMDGQHDVVLLSLSLDGGDALRLASRLRAQAATRDLPVLLVADTGQKGLVLRGFDLGANDHVLRPVDPNELRARVRNQIRRKRYQERLRADLDRSLEMAVTDPLTGLRNRRYVRRHLEGVLRNSGAACLLIDVDRFKSVNDTYGHAAGDVVLREVAERVRGHLRAADVIARYGGEEFLIVMSGATTEDGMLVAERLRAAIANVPMVAEGHALNVTASIGVASGGIGAQSDDVVSAADAALYRAKNNGRDRVEPAVEEDWPPSADRGTPAARQAR</sequence>
<evidence type="ECO:0000313" key="7">
    <source>
        <dbReference type="EMBL" id="SFK38939.1"/>
    </source>
</evidence>
<keyword evidence="3" id="KW-0597">Phosphoprotein</keyword>
<feature type="region of interest" description="Disordered" evidence="4">
    <location>
        <begin position="438"/>
        <end position="466"/>
    </location>
</feature>
<dbReference type="EC" id="2.7.7.65" evidence="1"/>
<dbReference type="CDD" id="cd01949">
    <property type="entry name" value="GGDEF"/>
    <property type="match status" value="1"/>
</dbReference>
<dbReference type="AlphaFoldDB" id="A0A1I3Z5X7"/>
<evidence type="ECO:0000256" key="1">
    <source>
        <dbReference type="ARBA" id="ARBA00012528"/>
    </source>
</evidence>
<dbReference type="PROSITE" id="PS50887">
    <property type="entry name" value="GGDEF"/>
    <property type="match status" value="1"/>
</dbReference>
<gene>
    <name evidence="7" type="ORF">SAMN02745775_102146</name>
</gene>
<dbReference type="PROSITE" id="PS50110">
    <property type="entry name" value="RESPONSE_REGULATORY"/>
    <property type="match status" value="2"/>
</dbReference>
<dbReference type="InterPro" id="IPR050469">
    <property type="entry name" value="Diguanylate_Cyclase"/>
</dbReference>
<dbReference type="Gene3D" id="3.40.50.2300">
    <property type="match status" value="1"/>
</dbReference>
<accession>A0A1I3Z5X7</accession>
<proteinExistence type="predicted"/>
<dbReference type="NCBIfam" id="NF007135">
    <property type="entry name" value="PRK09581.1"/>
    <property type="match status" value="1"/>
</dbReference>
<dbReference type="GO" id="GO:0005886">
    <property type="term" value="C:plasma membrane"/>
    <property type="evidence" value="ECO:0007669"/>
    <property type="project" value="TreeGrafter"/>
</dbReference>
<dbReference type="Gene3D" id="3.30.70.270">
    <property type="match status" value="1"/>
</dbReference>
<feature type="modified residue" description="4-aspartylphosphate" evidence="3">
    <location>
        <position position="53"/>
    </location>
</feature>